<dbReference type="AlphaFoldDB" id="A0A918H7R2"/>
<proteinExistence type="inferred from homology"/>
<dbReference type="GO" id="GO:0016491">
    <property type="term" value="F:oxidoreductase activity"/>
    <property type="evidence" value="ECO:0007669"/>
    <property type="project" value="UniProtKB-KW"/>
</dbReference>
<reference evidence="7" key="1">
    <citation type="journal article" date="2014" name="Int. J. Syst. Evol. Microbiol.">
        <title>Complete genome sequence of Corynebacterium casei LMG S-19264T (=DSM 44701T), isolated from a smear-ripened cheese.</title>
        <authorList>
            <consortium name="US DOE Joint Genome Institute (JGI-PGF)"/>
            <person name="Walter F."/>
            <person name="Albersmeier A."/>
            <person name="Kalinowski J."/>
            <person name="Ruckert C."/>
        </authorList>
    </citation>
    <scope>NUCLEOTIDE SEQUENCE</scope>
    <source>
        <strain evidence="7">JCM 3172</strain>
    </source>
</reference>
<dbReference type="PANTHER" id="PTHR42973:SF39">
    <property type="entry name" value="FAD-BINDING PCMH-TYPE DOMAIN-CONTAINING PROTEIN"/>
    <property type="match status" value="1"/>
</dbReference>
<evidence type="ECO:0000313" key="8">
    <source>
        <dbReference type="Proteomes" id="UP000619486"/>
    </source>
</evidence>
<dbReference type="EMBL" id="BMQQ01000015">
    <property type="protein sequence ID" value="GGT42894.1"/>
    <property type="molecule type" value="Genomic_DNA"/>
</dbReference>
<dbReference type="PROSITE" id="PS51387">
    <property type="entry name" value="FAD_PCMH"/>
    <property type="match status" value="1"/>
</dbReference>
<name>A0A918H7R2_9ACTN</name>
<evidence type="ECO:0000256" key="1">
    <source>
        <dbReference type="ARBA" id="ARBA00001974"/>
    </source>
</evidence>
<keyword evidence="3" id="KW-0285">Flavoprotein</keyword>
<dbReference type="PROSITE" id="PS51318">
    <property type="entry name" value="TAT"/>
    <property type="match status" value="1"/>
</dbReference>
<dbReference type="Proteomes" id="UP000619486">
    <property type="component" value="Unassembled WGS sequence"/>
</dbReference>
<evidence type="ECO:0000256" key="4">
    <source>
        <dbReference type="ARBA" id="ARBA00022827"/>
    </source>
</evidence>
<dbReference type="GO" id="GO:0071949">
    <property type="term" value="F:FAD binding"/>
    <property type="evidence" value="ECO:0007669"/>
    <property type="project" value="InterPro"/>
</dbReference>
<dbReference type="InterPro" id="IPR016166">
    <property type="entry name" value="FAD-bd_PCMH"/>
</dbReference>
<dbReference type="InterPro" id="IPR050416">
    <property type="entry name" value="FAD-linked_Oxidoreductase"/>
</dbReference>
<dbReference type="Gene3D" id="3.30.465.10">
    <property type="match status" value="1"/>
</dbReference>
<dbReference type="SUPFAM" id="SSF56176">
    <property type="entry name" value="FAD-binding/transporter-associated domain-like"/>
    <property type="match status" value="1"/>
</dbReference>
<dbReference type="Gene3D" id="3.40.462.20">
    <property type="match status" value="1"/>
</dbReference>
<dbReference type="InterPro" id="IPR016169">
    <property type="entry name" value="FAD-bd_PCMH_sub2"/>
</dbReference>
<dbReference type="InterPro" id="IPR012951">
    <property type="entry name" value="BBE"/>
</dbReference>
<dbReference type="RefSeq" id="WP_158685646.1">
    <property type="nucleotide sequence ID" value="NZ_BMQQ01000015.1"/>
</dbReference>
<dbReference type="Pfam" id="PF01565">
    <property type="entry name" value="FAD_binding_4"/>
    <property type="match status" value="1"/>
</dbReference>
<dbReference type="PANTHER" id="PTHR42973">
    <property type="entry name" value="BINDING OXIDOREDUCTASE, PUTATIVE (AFU_ORTHOLOGUE AFUA_1G17690)-RELATED"/>
    <property type="match status" value="1"/>
</dbReference>
<feature type="domain" description="FAD-binding PCMH-type" evidence="6">
    <location>
        <begin position="89"/>
        <end position="256"/>
    </location>
</feature>
<evidence type="ECO:0000313" key="7">
    <source>
        <dbReference type="EMBL" id="GGT42894.1"/>
    </source>
</evidence>
<dbReference type="InterPro" id="IPR006094">
    <property type="entry name" value="Oxid_FAD_bind_N"/>
</dbReference>
<dbReference type="InterPro" id="IPR006311">
    <property type="entry name" value="TAT_signal"/>
</dbReference>
<evidence type="ECO:0000259" key="6">
    <source>
        <dbReference type="PROSITE" id="PS51387"/>
    </source>
</evidence>
<dbReference type="Pfam" id="PF08031">
    <property type="entry name" value="BBE"/>
    <property type="match status" value="1"/>
</dbReference>
<keyword evidence="8" id="KW-1185">Reference proteome</keyword>
<dbReference type="InterPro" id="IPR036318">
    <property type="entry name" value="FAD-bd_PCMH-like_sf"/>
</dbReference>
<organism evidence="7 8">
    <name type="scientific">Streptomyces purpureus</name>
    <dbReference type="NCBI Taxonomy" id="1951"/>
    <lineage>
        <taxon>Bacteria</taxon>
        <taxon>Bacillati</taxon>
        <taxon>Actinomycetota</taxon>
        <taxon>Actinomycetes</taxon>
        <taxon>Kitasatosporales</taxon>
        <taxon>Streptomycetaceae</taxon>
        <taxon>Streptomyces</taxon>
    </lineage>
</organism>
<keyword evidence="5" id="KW-0560">Oxidoreductase</keyword>
<gene>
    <name evidence="7" type="ORF">GCM10014713_40830</name>
</gene>
<evidence type="ECO:0000256" key="3">
    <source>
        <dbReference type="ARBA" id="ARBA00022630"/>
    </source>
</evidence>
<reference evidence="7" key="2">
    <citation type="submission" date="2020-09" db="EMBL/GenBank/DDBJ databases">
        <authorList>
            <person name="Sun Q."/>
            <person name="Ohkuma M."/>
        </authorList>
    </citation>
    <scope>NUCLEOTIDE SEQUENCE</scope>
    <source>
        <strain evidence="7">JCM 3172</strain>
    </source>
</reference>
<evidence type="ECO:0000256" key="5">
    <source>
        <dbReference type="ARBA" id="ARBA00023002"/>
    </source>
</evidence>
<comment type="cofactor">
    <cofactor evidence="1">
        <name>FAD</name>
        <dbReference type="ChEBI" id="CHEBI:57692"/>
    </cofactor>
</comment>
<comment type="similarity">
    <text evidence="2">Belongs to the oxygen-dependent FAD-linked oxidoreductase family.</text>
</comment>
<protein>
    <submittedName>
        <fullName evidence="7">FAD-binding dehydrogenase</fullName>
    </submittedName>
</protein>
<accession>A0A918H7R2</accession>
<evidence type="ECO:0000256" key="2">
    <source>
        <dbReference type="ARBA" id="ARBA00005466"/>
    </source>
</evidence>
<comment type="caution">
    <text evidence="7">The sequence shown here is derived from an EMBL/GenBank/DDBJ whole genome shotgun (WGS) entry which is preliminary data.</text>
</comment>
<sequence length="515" mass="56115">MNPGRRQLLRSGAAVAAAGSLIGLGSGARWATARPRSQAPAARPPFTREDVEPGAWRELRRSLSPAAALYRPGAPEYATRAAPDNQRYASVRPAGVLACATEEDVATAMRWCAKHHVPFVPRSGGHNYAGYSTGPGLVIGLRALKEVVPQGRRLRLGGGATNSDVYAAREFDLYFPGGRCPGVGVAGLTLGGGLGFNDRKWGLTCDRLTETRVVLADGTVVRAADDENADLFWACRGGAGGNFGINTGFVFDAVRVGRLRATVFDVTFGLDAGVKVMEELRYVLDGDRHHDFDVRIGFKHAGDGTTSLWLLGQRLGDADSLRRLLGPLLHLRPTRTVIEEHGFWSAQNRLMETPGAKDAYASKSLVPDRWPGPDTVAAVGDWVRGWQPGPGRATGYITLFAMGGESAAPHPYETAYPHRRATFVIDIGTHWKPGTPHSEVRALLEQTRAAHHMLGRRLSTRAAYVNFPDPDLHDWQHAYYGPNYDRLVAVKRRYDPEGLFRYQQAVGWDGAIPRV</sequence>
<keyword evidence="4" id="KW-0274">FAD</keyword>